<dbReference type="GO" id="GO:0016020">
    <property type="term" value="C:membrane"/>
    <property type="evidence" value="ECO:0007669"/>
    <property type="project" value="GOC"/>
</dbReference>
<accession>A0A1G7NYS2</accession>
<reference evidence="3" key="1">
    <citation type="submission" date="2016-10" db="EMBL/GenBank/DDBJ databases">
        <authorList>
            <person name="Varghese N."/>
            <person name="Submissions S."/>
        </authorList>
    </citation>
    <scope>NUCLEOTIDE SEQUENCE [LARGE SCALE GENOMIC DNA]</scope>
    <source>
        <strain evidence="3">DSM 17933</strain>
    </source>
</reference>
<dbReference type="RefSeq" id="WP_090496496.1">
    <property type="nucleotide sequence ID" value="NZ_FNCH01000001.1"/>
</dbReference>
<dbReference type="GO" id="GO:0000030">
    <property type="term" value="F:mannosyltransferase activity"/>
    <property type="evidence" value="ECO:0007669"/>
    <property type="project" value="TreeGrafter"/>
</dbReference>
<gene>
    <name evidence="2" type="ORF">SAMN05421827_101565</name>
</gene>
<dbReference type="PANTHER" id="PTHR32385">
    <property type="entry name" value="MANNOSYL PHOSPHORYLINOSITOL CERAMIDE SYNTHASE"/>
    <property type="match status" value="1"/>
</dbReference>
<sequence>MIPKKIHCVYLNNKEPQPTVFKYCLNRIKNTHPDWEVNVYDMDSATRLIQEHVPYLFNWFDMQELTVQKADVFRIILVYIYGGFYMDMDMLCLKRLDDLASENLVLAEEKTISAAQAFYLGHTHQMRIANYMFGSKPSHPFWIEMLIYILENSHHAIHTEEEVLEYAGPGALTNIYHHTVDKFPDVKLLLNGGRICIQPGHIEESCYFGEYAAHIHQGSWRWQGNGNGTAPAARVPLEIFETAKENALQHLKSIS</sequence>
<organism evidence="2 3">
    <name type="scientific">Pedobacter terrae</name>
    <dbReference type="NCBI Taxonomy" id="405671"/>
    <lineage>
        <taxon>Bacteria</taxon>
        <taxon>Pseudomonadati</taxon>
        <taxon>Bacteroidota</taxon>
        <taxon>Sphingobacteriia</taxon>
        <taxon>Sphingobacteriales</taxon>
        <taxon>Sphingobacteriaceae</taxon>
        <taxon>Pedobacter</taxon>
    </lineage>
</organism>
<dbReference type="InterPro" id="IPR029044">
    <property type="entry name" value="Nucleotide-diphossugar_trans"/>
</dbReference>
<dbReference type="OrthoDB" id="9802881at2"/>
<proteinExistence type="predicted"/>
<dbReference type="Proteomes" id="UP000199643">
    <property type="component" value="Unassembled WGS sequence"/>
</dbReference>
<dbReference type="InterPro" id="IPR007577">
    <property type="entry name" value="GlycoTrfase_DXD_sugar-bd_CS"/>
</dbReference>
<dbReference type="AlphaFoldDB" id="A0A1G7NYS2"/>
<dbReference type="InterPro" id="IPR051706">
    <property type="entry name" value="Glycosyltransferase_domain"/>
</dbReference>
<evidence type="ECO:0000256" key="1">
    <source>
        <dbReference type="ARBA" id="ARBA00022679"/>
    </source>
</evidence>
<dbReference type="STRING" id="405671.SAMN05421827_101565"/>
<dbReference type="SUPFAM" id="SSF53448">
    <property type="entry name" value="Nucleotide-diphospho-sugar transferases"/>
    <property type="match status" value="1"/>
</dbReference>
<dbReference type="Gene3D" id="3.90.550.20">
    <property type="match status" value="1"/>
</dbReference>
<name>A0A1G7NYS2_9SPHI</name>
<dbReference type="GO" id="GO:0051999">
    <property type="term" value="P:mannosyl-inositol phosphorylceramide biosynthetic process"/>
    <property type="evidence" value="ECO:0007669"/>
    <property type="project" value="TreeGrafter"/>
</dbReference>
<dbReference type="PANTHER" id="PTHR32385:SF15">
    <property type="entry name" value="INOSITOL PHOSPHOCERAMIDE MANNOSYLTRANSFERASE 1"/>
    <property type="match status" value="1"/>
</dbReference>
<dbReference type="EMBL" id="FNCH01000001">
    <property type="protein sequence ID" value="SDF79218.1"/>
    <property type="molecule type" value="Genomic_DNA"/>
</dbReference>
<keyword evidence="1 2" id="KW-0808">Transferase</keyword>
<evidence type="ECO:0000313" key="3">
    <source>
        <dbReference type="Proteomes" id="UP000199643"/>
    </source>
</evidence>
<dbReference type="Pfam" id="PF04488">
    <property type="entry name" value="Gly_transf_sug"/>
    <property type="match status" value="1"/>
</dbReference>
<evidence type="ECO:0000313" key="2">
    <source>
        <dbReference type="EMBL" id="SDF79218.1"/>
    </source>
</evidence>
<keyword evidence="3" id="KW-1185">Reference proteome</keyword>
<protein>
    <submittedName>
        <fullName evidence="2">Glycosyltransferase sugar-binding region containing DXD motif-containing protein</fullName>
    </submittedName>
</protein>